<sequence>MSTKGTKKKLNKKKKLARTFLRAMLGTGLICIIAIVSLVGCYNYFFKEEGTSNKPGKNQGATKKEEKLEDIYKNVAVFGVDKDGYRTDVIFVVNFNSETNKVKVLSVPRDTKVTWSEEQKQSLRDLGKGVRTVSKINEMTAYGGIENIRDFTINELERMLGVTIDNYVIVNIKAFNEIVDAIGGVDLYVPQDMKHTDYAGELFIDLKEGQQHLDGDKAEQFVRFRSYPNGDVDRVAAQQVFLRAFADKLLSPSIITKIPKLVSIVFNSITTDINLTEIPQYYQYINNFNGENISFHILPGEGRYEGGASYFFPDLDALDAVIQEVFFDTVPAGQEPVEEEVVIDKEVSITILNGSGITGAAGRARDQLVEQGYTVSEVGNYQTHDVVTTMVIAKDETKAKQFLTYYPNAQITQDETIATDIQIVIGTDIETSVE</sequence>
<organism evidence="5 6">
    <name type="scientific">Zhenhengia yiwuensis</name>
    <dbReference type="NCBI Taxonomy" id="2763666"/>
    <lineage>
        <taxon>Bacteria</taxon>
        <taxon>Bacillati</taxon>
        <taxon>Bacillota</taxon>
        <taxon>Clostridia</taxon>
        <taxon>Lachnospirales</taxon>
        <taxon>Lachnospiraceae</taxon>
        <taxon>Zhenhengia</taxon>
    </lineage>
</organism>
<dbReference type="Pfam" id="PF13399">
    <property type="entry name" value="LytR_C"/>
    <property type="match status" value="1"/>
</dbReference>
<dbReference type="Pfam" id="PF03816">
    <property type="entry name" value="LytR_cpsA_psr"/>
    <property type="match status" value="1"/>
</dbReference>
<evidence type="ECO:0000256" key="2">
    <source>
        <dbReference type="SAM" id="Phobius"/>
    </source>
</evidence>
<evidence type="ECO:0000313" key="6">
    <source>
        <dbReference type="Proteomes" id="UP000655830"/>
    </source>
</evidence>
<protein>
    <submittedName>
        <fullName evidence="5">LCP family protein</fullName>
    </submittedName>
</protein>
<evidence type="ECO:0000313" key="5">
    <source>
        <dbReference type="EMBL" id="MBC8579632.1"/>
    </source>
</evidence>
<feature type="domain" description="LytR/CpsA/Psr regulator C-terminal" evidence="4">
    <location>
        <begin position="346"/>
        <end position="428"/>
    </location>
</feature>
<dbReference type="InterPro" id="IPR027381">
    <property type="entry name" value="LytR/CpsA/Psr_C"/>
</dbReference>
<dbReference type="InterPro" id="IPR004474">
    <property type="entry name" value="LytR_CpsA_psr"/>
</dbReference>
<proteinExistence type="inferred from homology"/>
<gene>
    <name evidence="5" type="ORF">H8718_08825</name>
</gene>
<dbReference type="Gene3D" id="3.40.630.190">
    <property type="entry name" value="LCP protein"/>
    <property type="match status" value="1"/>
</dbReference>
<feature type="transmembrane region" description="Helical" evidence="2">
    <location>
        <begin position="20"/>
        <end position="45"/>
    </location>
</feature>
<accession>A0A926EK69</accession>
<evidence type="ECO:0000259" key="4">
    <source>
        <dbReference type="Pfam" id="PF13399"/>
    </source>
</evidence>
<keyword evidence="6" id="KW-1185">Reference proteome</keyword>
<dbReference type="Proteomes" id="UP000655830">
    <property type="component" value="Unassembled WGS sequence"/>
</dbReference>
<reference evidence="5" key="1">
    <citation type="submission" date="2020-08" db="EMBL/GenBank/DDBJ databases">
        <title>Genome public.</title>
        <authorList>
            <person name="Liu C."/>
            <person name="Sun Q."/>
        </authorList>
    </citation>
    <scope>NUCLEOTIDE SEQUENCE</scope>
    <source>
        <strain evidence="5">NSJ-12</strain>
    </source>
</reference>
<evidence type="ECO:0000259" key="3">
    <source>
        <dbReference type="Pfam" id="PF03816"/>
    </source>
</evidence>
<dbReference type="PANTHER" id="PTHR33392">
    <property type="entry name" value="POLYISOPRENYL-TEICHOIC ACID--PEPTIDOGLYCAN TEICHOIC ACID TRANSFERASE TAGU"/>
    <property type="match status" value="1"/>
</dbReference>
<keyword evidence="2" id="KW-1133">Transmembrane helix</keyword>
<dbReference type="RefSeq" id="WP_177670762.1">
    <property type="nucleotide sequence ID" value="NZ_JACRSY010000012.1"/>
</dbReference>
<dbReference type="EMBL" id="JACRSY010000012">
    <property type="protein sequence ID" value="MBC8579632.1"/>
    <property type="molecule type" value="Genomic_DNA"/>
</dbReference>
<comment type="caution">
    <text evidence="5">The sequence shown here is derived from an EMBL/GenBank/DDBJ whole genome shotgun (WGS) entry which is preliminary data.</text>
</comment>
<dbReference type="PANTHER" id="PTHR33392:SF6">
    <property type="entry name" value="POLYISOPRENYL-TEICHOIC ACID--PEPTIDOGLYCAN TEICHOIC ACID TRANSFERASE TAGU"/>
    <property type="match status" value="1"/>
</dbReference>
<dbReference type="AlphaFoldDB" id="A0A926EK69"/>
<evidence type="ECO:0000256" key="1">
    <source>
        <dbReference type="ARBA" id="ARBA00006068"/>
    </source>
</evidence>
<comment type="similarity">
    <text evidence="1">Belongs to the LytR/CpsA/Psr (LCP) family.</text>
</comment>
<dbReference type="InterPro" id="IPR050922">
    <property type="entry name" value="LytR/CpsA/Psr_CW_biosynth"/>
</dbReference>
<keyword evidence="2" id="KW-0812">Transmembrane</keyword>
<dbReference type="NCBIfam" id="TIGR00350">
    <property type="entry name" value="lytR_cpsA_psr"/>
    <property type="match status" value="1"/>
</dbReference>
<name>A0A926EK69_9FIRM</name>
<feature type="domain" description="Cell envelope-related transcriptional attenuator" evidence="3">
    <location>
        <begin position="86"/>
        <end position="249"/>
    </location>
</feature>
<dbReference type="Gene3D" id="3.30.70.2390">
    <property type="match status" value="1"/>
</dbReference>
<keyword evidence="2" id="KW-0472">Membrane</keyword>